<dbReference type="Gene3D" id="1.20.1440.130">
    <property type="entry name" value="VKOR domain"/>
    <property type="match status" value="1"/>
</dbReference>
<evidence type="ECO:0000256" key="9">
    <source>
        <dbReference type="ARBA" id="ARBA00023284"/>
    </source>
</evidence>
<evidence type="ECO:0000256" key="6">
    <source>
        <dbReference type="ARBA" id="ARBA00023002"/>
    </source>
</evidence>
<evidence type="ECO:0000256" key="10">
    <source>
        <dbReference type="SAM" id="Phobius"/>
    </source>
</evidence>
<dbReference type="AlphaFoldDB" id="A0A7D4Q5U6"/>
<feature type="transmembrane region" description="Helical" evidence="10">
    <location>
        <begin position="159"/>
        <end position="182"/>
    </location>
</feature>
<dbReference type="Proteomes" id="UP000501003">
    <property type="component" value="Chromosome"/>
</dbReference>
<proteinExistence type="inferred from homology"/>
<dbReference type="Pfam" id="PF07884">
    <property type="entry name" value="VKOR"/>
    <property type="match status" value="1"/>
</dbReference>
<evidence type="ECO:0000256" key="4">
    <source>
        <dbReference type="ARBA" id="ARBA00022719"/>
    </source>
</evidence>
<evidence type="ECO:0000256" key="7">
    <source>
        <dbReference type="ARBA" id="ARBA00023136"/>
    </source>
</evidence>
<evidence type="ECO:0000256" key="3">
    <source>
        <dbReference type="ARBA" id="ARBA00022692"/>
    </source>
</evidence>
<dbReference type="EMBL" id="CP054056">
    <property type="protein sequence ID" value="QKJ25943.1"/>
    <property type="molecule type" value="Genomic_DNA"/>
</dbReference>
<dbReference type="GO" id="GO:0016020">
    <property type="term" value="C:membrane"/>
    <property type="evidence" value="ECO:0007669"/>
    <property type="project" value="UniProtKB-SubCell"/>
</dbReference>
<comment type="similarity">
    <text evidence="2">Belongs to the VKOR family.</text>
</comment>
<dbReference type="InterPro" id="IPR041714">
    <property type="entry name" value="VKOR_Actinobacteria"/>
</dbReference>
<evidence type="ECO:0000256" key="8">
    <source>
        <dbReference type="ARBA" id="ARBA00023157"/>
    </source>
</evidence>
<keyword evidence="8" id="KW-1015">Disulfide bond</keyword>
<keyword evidence="5 10" id="KW-1133">Transmembrane helix</keyword>
<keyword evidence="7 10" id="KW-0472">Membrane</keyword>
<protein>
    <submittedName>
        <fullName evidence="12">Vitamin K epoxide reductase family protein</fullName>
    </submittedName>
</protein>
<comment type="subcellular location">
    <subcellularLocation>
        <location evidence="1">Membrane</location>
        <topology evidence="1">Multi-pass membrane protein</topology>
    </subcellularLocation>
</comment>
<feature type="domain" description="Vitamin K epoxide reductase" evidence="11">
    <location>
        <begin position="2"/>
        <end position="141"/>
    </location>
</feature>
<keyword evidence="3 10" id="KW-0812">Transmembrane</keyword>
<feature type="transmembrane region" description="Helical" evidence="10">
    <location>
        <begin position="116"/>
        <end position="138"/>
    </location>
</feature>
<feature type="transmembrane region" description="Helical" evidence="10">
    <location>
        <begin position="89"/>
        <end position="110"/>
    </location>
</feature>
<keyword evidence="9" id="KW-0676">Redox-active center</keyword>
<evidence type="ECO:0000313" key="12">
    <source>
        <dbReference type="EMBL" id="QKJ25943.1"/>
    </source>
</evidence>
<dbReference type="KEGG" id="aqg:HRU87_02885"/>
<dbReference type="InterPro" id="IPR038354">
    <property type="entry name" value="VKOR_sf"/>
</dbReference>
<dbReference type="GO" id="GO:0048038">
    <property type="term" value="F:quinone binding"/>
    <property type="evidence" value="ECO:0007669"/>
    <property type="project" value="UniProtKB-KW"/>
</dbReference>
<reference evidence="12 13" key="1">
    <citation type="submission" date="2020-05" db="EMBL/GenBank/DDBJ databases">
        <title>Aquirufa sp. strain 15G-AUS-rot a new Aquirufa species.</title>
        <authorList>
            <person name="Pitt A."/>
            <person name="Hahn M.W."/>
        </authorList>
    </citation>
    <scope>NUCLEOTIDE SEQUENCE [LARGE SCALE GENOMIC DNA]</scope>
    <source>
        <strain evidence="12 13">15G-AUS-rot</strain>
    </source>
</reference>
<accession>A0A7D4Q5U6</accession>
<evidence type="ECO:0000256" key="1">
    <source>
        <dbReference type="ARBA" id="ARBA00004141"/>
    </source>
</evidence>
<dbReference type="CDD" id="cd12922">
    <property type="entry name" value="VKOR_5"/>
    <property type="match status" value="1"/>
</dbReference>
<evidence type="ECO:0000256" key="2">
    <source>
        <dbReference type="ARBA" id="ARBA00006214"/>
    </source>
</evidence>
<keyword evidence="13" id="KW-1185">Reference proteome</keyword>
<organism evidence="12 13">
    <name type="scientific">Aquiluna borgnonia</name>
    <dbReference type="NCBI Taxonomy" id="2499157"/>
    <lineage>
        <taxon>Bacteria</taxon>
        <taxon>Bacillati</taxon>
        <taxon>Actinomycetota</taxon>
        <taxon>Actinomycetes</taxon>
        <taxon>Micrococcales</taxon>
        <taxon>Microbacteriaceae</taxon>
        <taxon>Luna cluster</taxon>
        <taxon>Luna-1 subcluster</taxon>
        <taxon>Aquiluna</taxon>
    </lineage>
</organism>
<dbReference type="GO" id="GO:0016491">
    <property type="term" value="F:oxidoreductase activity"/>
    <property type="evidence" value="ECO:0007669"/>
    <property type="project" value="UniProtKB-KW"/>
</dbReference>
<evidence type="ECO:0000313" key="13">
    <source>
        <dbReference type="Proteomes" id="UP000501003"/>
    </source>
</evidence>
<evidence type="ECO:0000256" key="5">
    <source>
        <dbReference type="ARBA" id="ARBA00022989"/>
    </source>
</evidence>
<dbReference type="SMART" id="SM00756">
    <property type="entry name" value="VKc"/>
    <property type="match status" value="1"/>
</dbReference>
<evidence type="ECO:0000259" key="11">
    <source>
        <dbReference type="SMART" id="SM00756"/>
    </source>
</evidence>
<sequence length="189" mass="21130">MVFPITLIFTGILGWIASFGLTLERIHVAANPEAATACDISPFISCKSVMLSEQAALFGFPNPLIGIAAFFAPVVVGFAILAGAQFKPWFWNLFLGGVTLAMVFVHWLFLQSVYDIGSLCLYCMVAWTATIPLFWVSLSHNLKEGYLTTRFMSAGQAMYEWSWVLALLNYLVLVGLILVHFWDFWPTLF</sequence>
<dbReference type="InterPro" id="IPR012932">
    <property type="entry name" value="VKOR"/>
</dbReference>
<keyword evidence="4" id="KW-0874">Quinone</keyword>
<keyword evidence="6" id="KW-0560">Oxidoreductase</keyword>
<feature type="transmembrane region" description="Helical" evidence="10">
    <location>
        <begin position="64"/>
        <end position="82"/>
    </location>
</feature>
<gene>
    <name evidence="12" type="ORF">HRU87_02885</name>
</gene>
<name>A0A7D4Q5U6_9MICO</name>